<dbReference type="AlphaFoldDB" id="A0A0A1SP77"/>
<dbReference type="GO" id="GO:0004252">
    <property type="term" value="F:serine-type endopeptidase activity"/>
    <property type="evidence" value="ECO:0007669"/>
    <property type="project" value="UniProtKB-UniRule"/>
</dbReference>
<gene>
    <name evidence="4" type="ORF">VHEMI00015</name>
</gene>
<dbReference type="PROSITE" id="PS51695">
    <property type="entry name" value="SEDOLISIN"/>
    <property type="match status" value="1"/>
</dbReference>
<evidence type="ECO:0000256" key="1">
    <source>
        <dbReference type="PROSITE-ProRule" id="PRU01032"/>
    </source>
</evidence>
<protein>
    <recommendedName>
        <fullName evidence="3">Peptidase S53 domain-containing protein</fullName>
    </recommendedName>
</protein>
<keyword evidence="5" id="KW-1185">Reference proteome</keyword>
<dbReference type="HOGENOM" id="CLU_013783_2_0_1"/>
<evidence type="ECO:0000313" key="5">
    <source>
        <dbReference type="Proteomes" id="UP000039046"/>
    </source>
</evidence>
<dbReference type="SUPFAM" id="SSF52743">
    <property type="entry name" value="Subtilisin-like"/>
    <property type="match status" value="1"/>
</dbReference>
<proteinExistence type="predicted"/>
<dbReference type="InterPro" id="IPR030400">
    <property type="entry name" value="Sedolisin_dom"/>
</dbReference>
<dbReference type="Pfam" id="PF00082">
    <property type="entry name" value="Peptidase_S8"/>
    <property type="match status" value="1"/>
</dbReference>
<dbReference type="InterPro" id="IPR036852">
    <property type="entry name" value="Peptidase_S8/S53_dom_sf"/>
</dbReference>
<dbReference type="EMBL" id="CDHN01000001">
    <property type="protein sequence ID" value="CEJ79796.1"/>
    <property type="molecule type" value="Genomic_DNA"/>
</dbReference>
<dbReference type="STRING" id="1531966.A0A0A1SP77"/>
<accession>A0A0A1SP77</accession>
<dbReference type="Gene3D" id="3.40.50.200">
    <property type="entry name" value="Peptidase S8/S53 domain"/>
    <property type="match status" value="1"/>
</dbReference>
<dbReference type="Proteomes" id="UP000039046">
    <property type="component" value="Unassembled WGS sequence"/>
</dbReference>
<dbReference type="InterPro" id="IPR050819">
    <property type="entry name" value="Tripeptidyl-peptidase_I"/>
</dbReference>
<keyword evidence="1" id="KW-0720">Serine protease</keyword>
<dbReference type="InterPro" id="IPR000209">
    <property type="entry name" value="Peptidase_S8/S53_dom"/>
</dbReference>
<dbReference type="GO" id="GO:0006508">
    <property type="term" value="P:proteolysis"/>
    <property type="evidence" value="ECO:0007669"/>
    <property type="project" value="UniProtKB-KW"/>
</dbReference>
<comment type="caution">
    <text evidence="1">Lacks conserved residue(s) required for the propagation of feature annotation.</text>
</comment>
<feature type="chain" id="PRO_5013153171" description="Peptidase S53 domain-containing protein" evidence="2">
    <location>
        <begin position="16"/>
        <end position="409"/>
    </location>
</feature>
<feature type="active site" description="Charge relay system" evidence="1">
    <location>
        <position position="110"/>
    </location>
</feature>
<dbReference type="GO" id="GO:0008240">
    <property type="term" value="F:tripeptidyl-peptidase activity"/>
    <property type="evidence" value="ECO:0007669"/>
    <property type="project" value="TreeGrafter"/>
</dbReference>
<evidence type="ECO:0000259" key="3">
    <source>
        <dbReference type="PROSITE" id="PS51695"/>
    </source>
</evidence>
<dbReference type="OrthoDB" id="409122at2759"/>
<dbReference type="PANTHER" id="PTHR14218">
    <property type="entry name" value="PROTEASE S8 TRIPEPTIDYL PEPTIDASE I CLN2"/>
    <property type="match status" value="1"/>
</dbReference>
<feature type="active site" description="Charge relay system" evidence="1">
    <location>
        <position position="326"/>
    </location>
</feature>
<evidence type="ECO:0000256" key="2">
    <source>
        <dbReference type="SAM" id="SignalP"/>
    </source>
</evidence>
<feature type="signal peptide" evidence="2">
    <location>
        <begin position="1"/>
        <end position="15"/>
    </location>
</feature>
<evidence type="ECO:0000313" key="4">
    <source>
        <dbReference type="EMBL" id="CEJ79796.1"/>
    </source>
</evidence>
<dbReference type="MEROPS" id="S53.010"/>
<sequence>MAFLFTALVAGLATASPVSDLITKQALSAVPHGWELKSAAKDDHKIDLFIRLKEENQDKLEKRVIEEVPSYNDLSLYLTKYTPEIPTNTTTPITSINGGLSDPKGSGEGEANLDTQITVPLTYPINNIYWSTGGMPPFQPAGSSVNNTNEPYFEWLQYVSGQHKLPTTISISYGDDERTVPVDYARAVCFQFLKLGARGVSVFVSAGDAGPGGSDSCTVDANGKKTVKEYLPDFPASCPWVTTVGGTTHYGDDEQSEPDGGSGFSNIFTRPWYQWSDVEDYLDGLPEEFEKIKFNRRGRAYPDVSALYRGYPIYFQGKLGYSGGTSASCPTTASIFALLSDYLLSQGRPPMGFVNPWLYRRGTDGLRDLKKGHNNVCKTEPAFPSVEGWDATTGLGVPDFGKLLDLIRD</sequence>
<name>A0A0A1SP77_9HYPO</name>
<dbReference type="CDD" id="cd04056">
    <property type="entry name" value="Peptidases_S53"/>
    <property type="match status" value="1"/>
</dbReference>
<reference evidence="4 5" key="1">
    <citation type="journal article" date="2015" name="Genome Announc.">
        <title>Draft Genome Sequence and Gene Annotation of the Entomopathogenic Fungus Verticillium hemipterigenum.</title>
        <authorList>
            <person name="Horn F."/>
            <person name="Habel A."/>
            <person name="Scharf D.H."/>
            <person name="Dworschak J."/>
            <person name="Brakhage A.A."/>
            <person name="Guthke R."/>
            <person name="Hertweck C."/>
            <person name="Linde J."/>
        </authorList>
    </citation>
    <scope>NUCLEOTIDE SEQUENCE [LARGE SCALE GENOMIC DNA]</scope>
</reference>
<keyword evidence="2" id="KW-0732">Signal</keyword>
<organism evidence="4 5">
    <name type="scientific">[Torrubiella] hemipterigena</name>
    <dbReference type="NCBI Taxonomy" id="1531966"/>
    <lineage>
        <taxon>Eukaryota</taxon>
        <taxon>Fungi</taxon>
        <taxon>Dikarya</taxon>
        <taxon>Ascomycota</taxon>
        <taxon>Pezizomycotina</taxon>
        <taxon>Sordariomycetes</taxon>
        <taxon>Hypocreomycetidae</taxon>
        <taxon>Hypocreales</taxon>
        <taxon>Clavicipitaceae</taxon>
        <taxon>Clavicipitaceae incertae sedis</taxon>
        <taxon>'Torrubiella' clade</taxon>
    </lineage>
</organism>
<keyword evidence="1" id="KW-0645">Protease</keyword>
<feature type="active site" description="Charge relay system" evidence="1">
    <location>
        <position position="114"/>
    </location>
</feature>
<feature type="domain" description="Peptidase S53" evidence="3">
    <location>
        <begin position="21"/>
        <end position="409"/>
    </location>
</feature>
<keyword evidence="1" id="KW-0378">Hydrolase</keyword>
<dbReference type="PANTHER" id="PTHR14218:SF15">
    <property type="entry name" value="TRIPEPTIDYL-PEPTIDASE 1"/>
    <property type="match status" value="1"/>
</dbReference>